<protein>
    <submittedName>
        <fullName evidence="2">Uncharacterized protein</fullName>
    </submittedName>
</protein>
<dbReference type="EMBL" id="CP115450">
    <property type="protein sequence ID" value="WBP88523.1"/>
    <property type="molecule type" value="Genomic_DNA"/>
</dbReference>
<evidence type="ECO:0000256" key="1">
    <source>
        <dbReference type="SAM" id="MobiDB-lite"/>
    </source>
</evidence>
<sequence length="45" mass="4476">MPPTRHAAARSPTVDRARPAAPAATCEVVVGPAAPAGKTITVRVG</sequence>
<keyword evidence="3" id="KW-1185">Reference proteome</keyword>
<evidence type="ECO:0000313" key="3">
    <source>
        <dbReference type="Proteomes" id="UP001212821"/>
    </source>
</evidence>
<accession>A0ABY7Q783</accession>
<name>A0ABY7Q783_9ACTN</name>
<evidence type="ECO:0000313" key="2">
    <source>
        <dbReference type="EMBL" id="WBP88523.1"/>
    </source>
</evidence>
<gene>
    <name evidence="2" type="ORF">O1G21_23545</name>
</gene>
<organism evidence="2 3">
    <name type="scientific">Kitasatospora cathayae</name>
    <dbReference type="NCBI Taxonomy" id="3004092"/>
    <lineage>
        <taxon>Bacteria</taxon>
        <taxon>Bacillati</taxon>
        <taxon>Actinomycetota</taxon>
        <taxon>Actinomycetes</taxon>
        <taxon>Kitasatosporales</taxon>
        <taxon>Streptomycetaceae</taxon>
        <taxon>Kitasatospora</taxon>
    </lineage>
</organism>
<dbReference type="Proteomes" id="UP001212821">
    <property type="component" value="Chromosome"/>
</dbReference>
<proteinExistence type="predicted"/>
<reference evidence="3" key="1">
    <citation type="submission" date="2022-12" db="EMBL/GenBank/DDBJ databases">
        <authorList>
            <person name="Mo P."/>
        </authorList>
    </citation>
    <scope>NUCLEOTIDE SEQUENCE [LARGE SCALE GENOMIC DNA]</scope>
    <source>
        <strain evidence="3">HUAS 3-15</strain>
    </source>
</reference>
<feature type="region of interest" description="Disordered" evidence="1">
    <location>
        <begin position="1"/>
        <end position="22"/>
    </location>
</feature>
<dbReference type="RefSeq" id="WP_270146579.1">
    <property type="nucleotide sequence ID" value="NZ_CP115450.1"/>
</dbReference>